<dbReference type="PANTHER" id="PTHR34978">
    <property type="entry name" value="POSSIBLE SENSOR-TRANSDUCER PROTEIN BLAR"/>
    <property type="match status" value="1"/>
</dbReference>
<name>A0ABT7YFJ3_9BACT</name>
<evidence type="ECO:0000313" key="5">
    <source>
        <dbReference type="Proteomes" id="UP001171916"/>
    </source>
</evidence>
<organism evidence="4 5">
    <name type="scientific">Algoriphagus sediminis</name>
    <dbReference type="NCBI Taxonomy" id="3057113"/>
    <lineage>
        <taxon>Bacteria</taxon>
        <taxon>Pseudomonadati</taxon>
        <taxon>Bacteroidota</taxon>
        <taxon>Cytophagia</taxon>
        <taxon>Cytophagales</taxon>
        <taxon>Cyclobacteriaceae</taxon>
        <taxon>Algoriphagus</taxon>
    </lineage>
</organism>
<dbReference type="CDD" id="cd07341">
    <property type="entry name" value="M56_BlaR1_MecR1_like"/>
    <property type="match status" value="1"/>
</dbReference>
<sequence>MNLLNDWISESMLSAFGWTLIHSVWQMILISATLWIGLKIFQRKSPNFKYRLAYAAMMLCLLTTISTFIYVFDSAKGATISASGELAFAMNQAVKAQAIVGSGISLWDTFVRFVEPQIPFLVNVWFFGALLFLVRLFGNLAAVRNLKVASQGVTDFELEKTFYRLIGRMDLSSNIELRLGKNATSPLTFGVFKPVVLIPAGLIFHLSPSQLEAIIAHELAHIKRYDYLANLVQSSLEVIFFYHPSFWWMSQTIKELRENAADDLAVEAGISPDALAHSLAEVLNYSRGAQSELALAAAKKRNPTLQRIKRILGQPAQTYPQNPIISIPMILTLFIALGMVASTAEPLPEKPEKVMPLASLQMPEVEIPLKNLVPIDTTEKKQLKEVIVHRDEDSSESTVTRIHLDEDSEKAENVFVWENGQGTVIELKGTGKMLLKQDNDMFILNGDTLKLSGANNLFIDSMVMDMSDFPVMELEDIPSIAMVPTPEFFMEEFEAMPDMDFDFDFDAPVMFEFDGDKDFVFYEMDTTEMTQEEREAWQKDFEKKAEEFAKRMEERAKEWEKEMAPRMKEFEERMKEWQKDWEPKMKEYEQKMKAWQEENEPKMKEFEERIKEWQKENEPKMEEFQRKVEVWQKENEAKIQEFVKKIEKEAEQMQKEAEKAAKEAKEEKENN</sequence>
<dbReference type="InterPro" id="IPR052173">
    <property type="entry name" value="Beta-lactam_resp_regulator"/>
</dbReference>
<keyword evidence="2" id="KW-0812">Transmembrane</keyword>
<dbReference type="EMBL" id="JAUEPH010000006">
    <property type="protein sequence ID" value="MDN3205292.1"/>
    <property type="molecule type" value="Genomic_DNA"/>
</dbReference>
<feature type="transmembrane region" description="Helical" evidence="2">
    <location>
        <begin position="324"/>
        <end position="344"/>
    </location>
</feature>
<dbReference type="PANTHER" id="PTHR34978:SF3">
    <property type="entry name" value="SLR0241 PROTEIN"/>
    <property type="match status" value="1"/>
</dbReference>
<protein>
    <submittedName>
        <fullName evidence="4">M56 family metallopeptidase</fullName>
    </submittedName>
</protein>
<feature type="transmembrane region" description="Helical" evidence="2">
    <location>
        <begin position="20"/>
        <end position="40"/>
    </location>
</feature>
<evidence type="ECO:0000256" key="2">
    <source>
        <dbReference type="SAM" id="Phobius"/>
    </source>
</evidence>
<evidence type="ECO:0000313" key="4">
    <source>
        <dbReference type="EMBL" id="MDN3205292.1"/>
    </source>
</evidence>
<keyword evidence="5" id="KW-1185">Reference proteome</keyword>
<dbReference type="Pfam" id="PF05569">
    <property type="entry name" value="Peptidase_M56"/>
    <property type="match status" value="1"/>
</dbReference>
<feature type="domain" description="Peptidase M56" evidence="3">
    <location>
        <begin position="48"/>
        <end position="267"/>
    </location>
</feature>
<dbReference type="InterPro" id="IPR008756">
    <property type="entry name" value="Peptidase_M56"/>
</dbReference>
<feature type="transmembrane region" description="Helical" evidence="2">
    <location>
        <begin position="118"/>
        <end position="137"/>
    </location>
</feature>
<evidence type="ECO:0000259" key="3">
    <source>
        <dbReference type="Pfam" id="PF05569"/>
    </source>
</evidence>
<comment type="caution">
    <text evidence="4">The sequence shown here is derived from an EMBL/GenBank/DDBJ whole genome shotgun (WGS) entry which is preliminary data.</text>
</comment>
<dbReference type="RefSeq" id="WP_290001491.1">
    <property type="nucleotide sequence ID" value="NZ_JAUEPH010000006.1"/>
</dbReference>
<keyword evidence="2" id="KW-0472">Membrane</keyword>
<keyword evidence="2" id="KW-1133">Transmembrane helix</keyword>
<gene>
    <name evidence="4" type="ORF">QVH07_14105</name>
</gene>
<dbReference type="Gene3D" id="3.30.2010.10">
    <property type="entry name" value="Metalloproteases ('zincins'), catalytic domain"/>
    <property type="match status" value="1"/>
</dbReference>
<dbReference type="Proteomes" id="UP001171916">
    <property type="component" value="Unassembled WGS sequence"/>
</dbReference>
<feature type="transmembrane region" description="Helical" evidence="2">
    <location>
        <begin position="52"/>
        <end position="72"/>
    </location>
</feature>
<reference evidence="4" key="1">
    <citation type="submission" date="2023-06" db="EMBL/GenBank/DDBJ databases">
        <title>Robiginitalea aurantiacus sp. nov. and Algoriphagus sediminis sp. nov., isolated from coastal sediment.</title>
        <authorList>
            <person name="Zhou Z.Y."/>
            <person name="An J."/>
            <person name="Jia Y.W."/>
            <person name="Du Z.J."/>
        </authorList>
    </citation>
    <scope>NUCLEOTIDE SEQUENCE</scope>
    <source>
        <strain evidence="4">C2-7</strain>
    </source>
</reference>
<proteinExistence type="predicted"/>
<evidence type="ECO:0000256" key="1">
    <source>
        <dbReference type="SAM" id="MobiDB-lite"/>
    </source>
</evidence>
<accession>A0ABT7YFJ3</accession>
<feature type="region of interest" description="Disordered" evidence="1">
    <location>
        <begin position="651"/>
        <end position="671"/>
    </location>
</feature>